<protein>
    <recommendedName>
        <fullName evidence="4">HTH araC/xylS-type domain-containing protein</fullName>
    </recommendedName>
</protein>
<dbReference type="InterPro" id="IPR009057">
    <property type="entry name" value="Homeodomain-like_sf"/>
</dbReference>
<dbReference type="InterPro" id="IPR050204">
    <property type="entry name" value="AraC_XylS_family_regulators"/>
</dbReference>
<evidence type="ECO:0000259" key="4">
    <source>
        <dbReference type="PROSITE" id="PS01124"/>
    </source>
</evidence>
<dbReference type="Gene3D" id="1.10.10.60">
    <property type="entry name" value="Homeodomain-like"/>
    <property type="match status" value="1"/>
</dbReference>
<evidence type="ECO:0000256" key="1">
    <source>
        <dbReference type="ARBA" id="ARBA00023015"/>
    </source>
</evidence>
<reference evidence="6" key="1">
    <citation type="journal article" date="2019" name="Int. J. Syst. Evol. Microbiol.">
        <title>The Global Catalogue of Microorganisms (GCM) 10K type strain sequencing project: providing services to taxonomists for standard genome sequencing and annotation.</title>
        <authorList>
            <consortium name="The Broad Institute Genomics Platform"/>
            <consortium name="The Broad Institute Genome Sequencing Center for Infectious Disease"/>
            <person name="Wu L."/>
            <person name="Ma J."/>
        </authorList>
    </citation>
    <scope>NUCLEOTIDE SEQUENCE [LARGE SCALE GENOMIC DNA]</scope>
    <source>
        <strain evidence="6">JCM 16548</strain>
    </source>
</reference>
<accession>A0ABP7E225</accession>
<keyword evidence="2" id="KW-0238">DNA-binding</keyword>
<organism evidence="5 6">
    <name type="scientific">Microlunatus aurantiacus</name>
    <dbReference type="NCBI Taxonomy" id="446786"/>
    <lineage>
        <taxon>Bacteria</taxon>
        <taxon>Bacillati</taxon>
        <taxon>Actinomycetota</taxon>
        <taxon>Actinomycetes</taxon>
        <taxon>Propionibacteriales</taxon>
        <taxon>Propionibacteriaceae</taxon>
        <taxon>Microlunatus</taxon>
    </lineage>
</organism>
<dbReference type="SMART" id="SM00342">
    <property type="entry name" value="HTH_ARAC"/>
    <property type="match status" value="1"/>
</dbReference>
<evidence type="ECO:0000313" key="5">
    <source>
        <dbReference type="EMBL" id="GAA3712501.1"/>
    </source>
</evidence>
<dbReference type="Proteomes" id="UP001500051">
    <property type="component" value="Unassembled WGS sequence"/>
</dbReference>
<dbReference type="RefSeq" id="WP_344813670.1">
    <property type="nucleotide sequence ID" value="NZ_BAAAYX010000014.1"/>
</dbReference>
<dbReference type="PANTHER" id="PTHR46796:SF6">
    <property type="entry name" value="ARAC SUBFAMILY"/>
    <property type="match status" value="1"/>
</dbReference>
<comment type="caution">
    <text evidence="5">The sequence shown here is derived from an EMBL/GenBank/DDBJ whole genome shotgun (WGS) entry which is preliminary data.</text>
</comment>
<evidence type="ECO:0000256" key="2">
    <source>
        <dbReference type="ARBA" id="ARBA00023125"/>
    </source>
</evidence>
<dbReference type="EMBL" id="BAAAYX010000014">
    <property type="protein sequence ID" value="GAA3712501.1"/>
    <property type="molecule type" value="Genomic_DNA"/>
</dbReference>
<proteinExistence type="predicted"/>
<sequence>MTSSSLTILKRQSVRAADYPAGSTFGPRELFDDEFIWLLRGSAIWTVQEGRGRPGEQITLRPGMLALSRLGTVDHLQWDSHLVSTHGYAHFTIADTERLGPRSSWPKVRDMAAAPLLGGLTTYLLELAKLPGEPAARRTDELLTLLLDLFVTGPFGSSPWEGLPGPLVAAIDAARTIWIAEGMRIISVEELSDRASISPGHLFRLFRDGYGVGPARALELVRLVRAATWLQRSNSTLADIAARAGFANAYHFSRRFSGAYGSAPGAFRRRGTTSDPYEILRSPALVSLAQGLLQAPAQPARMRRDGQLVG</sequence>
<dbReference type="PROSITE" id="PS01124">
    <property type="entry name" value="HTH_ARAC_FAMILY_2"/>
    <property type="match status" value="1"/>
</dbReference>
<keyword evidence="1" id="KW-0805">Transcription regulation</keyword>
<dbReference type="InterPro" id="IPR018060">
    <property type="entry name" value="HTH_AraC"/>
</dbReference>
<evidence type="ECO:0000256" key="3">
    <source>
        <dbReference type="ARBA" id="ARBA00023163"/>
    </source>
</evidence>
<evidence type="ECO:0000313" key="6">
    <source>
        <dbReference type="Proteomes" id="UP001500051"/>
    </source>
</evidence>
<name>A0ABP7E225_9ACTN</name>
<dbReference type="SUPFAM" id="SSF46689">
    <property type="entry name" value="Homeodomain-like"/>
    <property type="match status" value="1"/>
</dbReference>
<dbReference type="Pfam" id="PF12833">
    <property type="entry name" value="HTH_18"/>
    <property type="match status" value="1"/>
</dbReference>
<dbReference type="PANTHER" id="PTHR46796">
    <property type="entry name" value="HTH-TYPE TRANSCRIPTIONAL ACTIVATOR RHAS-RELATED"/>
    <property type="match status" value="1"/>
</dbReference>
<feature type="domain" description="HTH araC/xylS-type" evidence="4">
    <location>
        <begin position="179"/>
        <end position="270"/>
    </location>
</feature>
<keyword evidence="3" id="KW-0804">Transcription</keyword>
<keyword evidence="6" id="KW-1185">Reference proteome</keyword>
<gene>
    <name evidence="5" type="ORF">GCM10022204_34270</name>
</gene>